<dbReference type="InterPro" id="IPR022385">
    <property type="entry name" value="Rhs_assc_core"/>
</dbReference>
<dbReference type="Proteomes" id="UP000298112">
    <property type="component" value="Unassembled WGS sequence"/>
</dbReference>
<evidence type="ECO:0000256" key="1">
    <source>
        <dbReference type="SAM" id="MobiDB-lite"/>
    </source>
</evidence>
<organism evidence="2 3">
    <name type="scientific">Leptospira vanthielii</name>
    <dbReference type="NCBI Taxonomy" id="293085"/>
    <lineage>
        <taxon>Bacteria</taxon>
        <taxon>Pseudomonadati</taxon>
        <taxon>Spirochaetota</taxon>
        <taxon>Spirochaetia</taxon>
        <taxon>Leptospirales</taxon>
        <taxon>Leptospiraceae</taxon>
        <taxon>Leptospira</taxon>
    </lineage>
</organism>
<feature type="region of interest" description="Disordered" evidence="1">
    <location>
        <begin position="6"/>
        <end position="32"/>
    </location>
</feature>
<reference evidence="3" key="1">
    <citation type="journal article" date="2019" name="PLoS Negl. Trop. Dis.">
        <title>Revisiting the worldwide diversity of Leptospira species in the environment.</title>
        <authorList>
            <person name="Vincent A.T."/>
            <person name="Schiettekatte O."/>
            <person name="Bourhy P."/>
            <person name="Veyrier F.J."/>
            <person name="Picardeau M."/>
        </authorList>
    </citation>
    <scope>NUCLEOTIDE SEQUENCE [LARGE SCALE GENOMIC DNA]</scope>
    <source>
        <strain evidence="3">201601955</strain>
    </source>
</reference>
<dbReference type="PANTHER" id="PTHR32305:SF15">
    <property type="entry name" value="PROTEIN RHSA-RELATED"/>
    <property type="match status" value="1"/>
</dbReference>
<keyword evidence="3" id="KW-1185">Reference proteome</keyword>
<dbReference type="PANTHER" id="PTHR32305">
    <property type="match status" value="1"/>
</dbReference>
<evidence type="ECO:0000313" key="2">
    <source>
        <dbReference type="EMBL" id="TGM56888.1"/>
    </source>
</evidence>
<feature type="compositionally biased region" description="Gly residues" evidence="1">
    <location>
        <begin position="22"/>
        <end position="32"/>
    </location>
</feature>
<dbReference type="EMBL" id="RQHF01000025">
    <property type="protein sequence ID" value="TGM56888.1"/>
    <property type="molecule type" value="Genomic_DNA"/>
</dbReference>
<accession>A0ABY2NPR2</accession>
<proteinExistence type="predicted"/>
<protein>
    <submittedName>
        <fullName evidence="2">RHS repeat-associated core domain-containing protein</fullName>
    </submittedName>
</protein>
<gene>
    <name evidence="2" type="ORF">EHQ95_09660</name>
</gene>
<sequence length="370" mass="40446">MWLLGLGNGIPADTQSVADEPGQGGSGGGGTSSGNARVEGMYFFHPDHLGSITMITDGHGNVLAGGERGGKSHITYKPYGEIFRTDSYGPDITKFKYTGQEEDQESGYYKARYYDAALGRFTSADSKSFYLSNNGMNLYSYVEGNPISFTDPTGNAKCPSKANWMVVGAWSGSGLCGGFQTDKKFKVNFLTLILVLNAAGLSDGAKTAILAKYYLEKGPKRAVTPMDEASREHDSDDPGFFHGSNQNINADANWIKNAWSSRLSTNYFPTIYKREFHAIGGRCKAGKLNARDLCAGINTYYTSMGDLAVLGLGTALFTTDIVVSIRVQQVERLAKFVRDGRYKIDANRLPNIGDLVGRTKNFTNFRKWKF</sequence>
<name>A0ABY2NPR2_9LEPT</name>
<evidence type="ECO:0000313" key="3">
    <source>
        <dbReference type="Proteomes" id="UP000298112"/>
    </source>
</evidence>
<dbReference type="Gene3D" id="2.180.10.10">
    <property type="entry name" value="RHS repeat-associated core"/>
    <property type="match status" value="1"/>
</dbReference>
<dbReference type="NCBIfam" id="TIGR03696">
    <property type="entry name" value="Rhs_assc_core"/>
    <property type="match status" value="1"/>
</dbReference>
<dbReference type="InterPro" id="IPR050708">
    <property type="entry name" value="T6SS_VgrG/RHS"/>
</dbReference>
<comment type="caution">
    <text evidence="2">The sequence shown here is derived from an EMBL/GenBank/DDBJ whole genome shotgun (WGS) entry which is preliminary data.</text>
</comment>